<evidence type="ECO:0000256" key="1">
    <source>
        <dbReference type="ARBA" id="ARBA00004906"/>
    </source>
</evidence>
<dbReference type="PANTHER" id="PTHR26379">
    <property type="entry name" value="BTB/POZ AND MATH DOMAIN-CONTAINING PROTEIN 1"/>
    <property type="match status" value="1"/>
</dbReference>
<comment type="caution">
    <text evidence="4">The sequence shown here is derived from an EMBL/GenBank/DDBJ whole genome shotgun (WGS) entry which is preliminary data.</text>
</comment>
<evidence type="ECO:0000313" key="4">
    <source>
        <dbReference type="EMBL" id="KAF8646580.1"/>
    </source>
</evidence>
<comment type="similarity">
    <text evidence="2">Belongs to the Tdpoz family.</text>
</comment>
<sequence length="183" mass="20099">MWGVIVVGHDDPLMAVPPSDIGSHLGCLLDSTDGSEVSFLVGGETFPAHRAVLAARSPVFKAQLFGPMKEATMALRFMYTDAFPTDDGDLGDFYDLLAAADRYALDRLKILCAIKLWENVSVDTIAGTLDRAETHSCPELKMKCIDFLAEEKNFKKAVLTDGFIQMPQKFPSILTELREKVGV</sequence>
<dbReference type="InterPro" id="IPR000210">
    <property type="entry name" value="BTB/POZ_dom"/>
</dbReference>
<reference evidence="4" key="1">
    <citation type="submission" date="2020-07" db="EMBL/GenBank/DDBJ databases">
        <title>Genome sequence and genetic diversity analysis of an under-domesticated orphan crop, white fonio (Digitaria exilis).</title>
        <authorList>
            <person name="Bennetzen J.L."/>
            <person name="Chen S."/>
            <person name="Ma X."/>
            <person name="Wang X."/>
            <person name="Yssel A.E.J."/>
            <person name="Chaluvadi S.R."/>
            <person name="Johnson M."/>
            <person name="Gangashetty P."/>
            <person name="Hamidou F."/>
            <person name="Sanogo M.D."/>
            <person name="Zwaenepoel A."/>
            <person name="Wallace J."/>
            <person name="Van De Peer Y."/>
            <person name="Van Deynze A."/>
        </authorList>
    </citation>
    <scope>NUCLEOTIDE SEQUENCE</scope>
    <source>
        <tissue evidence="4">Leaves</tissue>
    </source>
</reference>
<dbReference type="SUPFAM" id="SSF54695">
    <property type="entry name" value="POZ domain"/>
    <property type="match status" value="1"/>
</dbReference>
<protein>
    <recommendedName>
        <fullName evidence="3">BTB domain-containing protein</fullName>
    </recommendedName>
</protein>
<dbReference type="InterPro" id="IPR056423">
    <property type="entry name" value="BACK_BPM_SPOP"/>
</dbReference>
<dbReference type="Gene3D" id="1.25.40.420">
    <property type="match status" value="1"/>
</dbReference>
<dbReference type="Gramene" id="Dexi6B01G0017810.1">
    <property type="protein sequence ID" value="Dexi6B01G0017810.1:cds"/>
    <property type="gene ID" value="Dexi6B01G0017810"/>
</dbReference>
<dbReference type="Pfam" id="PF24570">
    <property type="entry name" value="BACK_BPM_SPOP"/>
    <property type="match status" value="1"/>
</dbReference>
<dbReference type="InterPro" id="IPR045005">
    <property type="entry name" value="BPM1-6"/>
</dbReference>
<dbReference type="SMART" id="SM00225">
    <property type="entry name" value="BTB"/>
    <property type="match status" value="1"/>
</dbReference>
<dbReference type="InterPro" id="IPR011333">
    <property type="entry name" value="SKP1/BTB/POZ_sf"/>
</dbReference>
<organism evidence="4 5">
    <name type="scientific">Digitaria exilis</name>
    <dbReference type="NCBI Taxonomy" id="1010633"/>
    <lineage>
        <taxon>Eukaryota</taxon>
        <taxon>Viridiplantae</taxon>
        <taxon>Streptophyta</taxon>
        <taxon>Embryophyta</taxon>
        <taxon>Tracheophyta</taxon>
        <taxon>Spermatophyta</taxon>
        <taxon>Magnoliopsida</taxon>
        <taxon>Liliopsida</taxon>
        <taxon>Poales</taxon>
        <taxon>Poaceae</taxon>
        <taxon>PACMAD clade</taxon>
        <taxon>Panicoideae</taxon>
        <taxon>Panicodae</taxon>
        <taxon>Paniceae</taxon>
        <taxon>Anthephorinae</taxon>
        <taxon>Digitaria</taxon>
    </lineage>
</organism>
<gene>
    <name evidence="4" type="ORF">HU200_065804</name>
</gene>
<proteinExistence type="inferred from homology"/>
<dbReference type="AlphaFoldDB" id="A0A835DUE2"/>
<dbReference type="OrthoDB" id="598013at2759"/>
<evidence type="ECO:0000256" key="2">
    <source>
        <dbReference type="ARBA" id="ARBA00010846"/>
    </source>
</evidence>
<accession>A0A835DUE2</accession>
<dbReference type="Gene3D" id="3.30.710.10">
    <property type="entry name" value="Potassium Channel Kv1.1, Chain A"/>
    <property type="match status" value="1"/>
</dbReference>
<comment type="pathway">
    <text evidence="1">Protein modification; protein ubiquitination.</text>
</comment>
<dbReference type="PANTHER" id="PTHR26379:SF187">
    <property type="entry name" value="OS07G0655300 PROTEIN"/>
    <property type="match status" value="1"/>
</dbReference>
<dbReference type="PROSITE" id="PS50097">
    <property type="entry name" value="BTB"/>
    <property type="match status" value="1"/>
</dbReference>
<dbReference type="Pfam" id="PF00651">
    <property type="entry name" value="BTB"/>
    <property type="match status" value="1"/>
</dbReference>
<keyword evidence="5" id="KW-1185">Reference proteome</keyword>
<dbReference type="EMBL" id="JACEFO010002892">
    <property type="protein sequence ID" value="KAF8646580.1"/>
    <property type="molecule type" value="Genomic_DNA"/>
</dbReference>
<dbReference type="Proteomes" id="UP000636709">
    <property type="component" value="Unassembled WGS sequence"/>
</dbReference>
<dbReference type="GO" id="GO:0016567">
    <property type="term" value="P:protein ubiquitination"/>
    <property type="evidence" value="ECO:0007669"/>
    <property type="project" value="InterPro"/>
</dbReference>
<evidence type="ECO:0000259" key="3">
    <source>
        <dbReference type="PROSITE" id="PS50097"/>
    </source>
</evidence>
<evidence type="ECO:0000313" key="5">
    <source>
        <dbReference type="Proteomes" id="UP000636709"/>
    </source>
</evidence>
<feature type="domain" description="BTB" evidence="3">
    <location>
        <begin position="35"/>
        <end position="97"/>
    </location>
</feature>
<name>A0A835DUE2_9POAL</name>